<reference evidence="2" key="1">
    <citation type="submission" date="2021-12" db="EMBL/GenBank/DDBJ databases">
        <authorList>
            <person name="Zaccaron A."/>
            <person name="Stergiopoulos I."/>
        </authorList>
    </citation>
    <scope>NUCLEOTIDE SEQUENCE</scope>
    <source>
        <strain evidence="2">Race5_Kim</strain>
    </source>
</reference>
<keyword evidence="3" id="KW-1185">Reference proteome</keyword>
<protein>
    <submittedName>
        <fullName evidence="2">Uncharacterized protein</fullName>
    </submittedName>
</protein>
<evidence type="ECO:0000313" key="2">
    <source>
        <dbReference type="EMBL" id="UJO11094.1"/>
    </source>
</evidence>
<dbReference type="Gene3D" id="1.20.5.340">
    <property type="match status" value="1"/>
</dbReference>
<proteinExistence type="predicted"/>
<dbReference type="GeneID" id="71981868"/>
<feature type="coiled-coil region" evidence="1">
    <location>
        <begin position="181"/>
        <end position="296"/>
    </location>
</feature>
<dbReference type="AlphaFoldDB" id="A0A9Q8L5H1"/>
<organism evidence="2 3">
    <name type="scientific">Passalora fulva</name>
    <name type="common">Tomato leaf mold</name>
    <name type="synonym">Cladosporium fulvum</name>
    <dbReference type="NCBI Taxonomy" id="5499"/>
    <lineage>
        <taxon>Eukaryota</taxon>
        <taxon>Fungi</taxon>
        <taxon>Dikarya</taxon>
        <taxon>Ascomycota</taxon>
        <taxon>Pezizomycotina</taxon>
        <taxon>Dothideomycetes</taxon>
        <taxon>Dothideomycetidae</taxon>
        <taxon>Mycosphaerellales</taxon>
        <taxon>Mycosphaerellaceae</taxon>
        <taxon>Fulvia</taxon>
    </lineage>
</organism>
<dbReference type="EMBL" id="CP090163">
    <property type="protein sequence ID" value="UJO11094.1"/>
    <property type="molecule type" value="Genomic_DNA"/>
</dbReference>
<feature type="coiled-coil region" evidence="1">
    <location>
        <begin position="104"/>
        <end position="145"/>
    </location>
</feature>
<sequence>MFSIPATIVALSGHNIMIAEAFANMTPKTAKVESKHRFRNMKKSIVAKGERTIAKVEKKMKAITHSKVHAEIKKRHTTTTVELLDTKMQLTDTNAKLNAEKGLRAESERKQLEAEEKVEALTREAQNAREEVVAAEAARISAEQHMTQIGGELLAAKQDFNSIIEDVQVAEKRWTFERGANEEYREDAENKITELKQKVANSEKQRAALAVEQDELKAQCDTTQEALEDMRQELAAPEEKCAGICSDKQRLSQKYTTAEEKIQTLSTKNDDLKKRKEELKSKNEGLQEENDELKGDLFVQKSKVLNLEAQSALQGNAKCARAGHEQKQRADQLQIELQNQQGKTAQLISTLKKILPAAIPLPDDATLENLAAMVIKHHEYLAEKVQVAEAKFQDLNSHWKIEDEKMHTLAADARTKLFDAGIITQGAAALEQRVKIAEQHASKLPKLQADHDKHFNAAKQLCAELKTKKESVEKFGKMITTQNVQISQLKKELAEFKDKEGGDDSEAMKKLKGELEMAKYELDMAQIEVRQAKKAAAGRPA</sequence>
<feature type="coiled-coil region" evidence="1">
    <location>
        <begin position="479"/>
        <end position="535"/>
    </location>
</feature>
<reference evidence="2" key="2">
    <citation type="journal article" date="2022" name="Microb. Genom.">
        <title>A chromosome-scale genome assembly of the tomato pathogen Cladosporium fulvum reveals a compartmentalized genome architecture and the presence of a dispensable chromosome.</title>
        <authorList>
            <person name="Zaccaron A.Z."/>
            <person name="Chen L.H."/>
            <person name="Samaras A."/>
            <person name="Stergiopoulos I."/>
        </authorList>
    </citation>
    <scope>NUCLEOTIDE SEQUENCE</scope>
    <source>
        <strain evidence="2">Race5_Kim</strain>
    </source>
</reference>
<evidence type="ECO:0000313" key="3">
    <source>
        <dbReference type="Proteomes" id="UP000756132"/>
    </source>
</evidence>
<evidence type="ECO:0000256" key="1">
    <source>
        <dbReference type="SAM" id="Coils"/>
    </source>
</evidence>
<dbReference type="KEGG" id="ffu:CLAFUR5_01990"/>
<gene>
    <name evidence="2" type="ORF">CLAFUR5_01990</name>
</gene>
<dbReference type="OMA" id="ADHDKHF"/>
<name>A0A9Q8L5H1_PASFU</name>
<keyword evidence="1" id="KW-0175">Coiled coil</keyword>
<dbReference type="Proteomes" id="UP000756132">
    <property type="component" value="Chromosome 1"/>
</dbReference>
<dbReference type="RefSeq" id="XP_047755460.1">
    <property type="nucleotide sequence ID" value="XM_047901138.1"/>
</dbReference>
<accession>A0A9Q8L5H1</accession>